<name>A0A1E1MJB0_RHYSE</name>
<evidence type="ECO:0000313" key="1">
    <source>
        <dbReference type="EMBL" id="CZT48775.1"/>
    </source>
</evidence>
<dbReference type="Proteomes" id="UP000177625">
    <property type="component" value="Unassembled WGS sequence"/>
</dbReference>
<dbReference type="AlphaFoldDB" id="A0A1E1MJB0"/>
<proteinExistence type="predicted"/>
<protein>
    <submittedName>
        <fullName evidence="1">Uncharacterized protein</fullName>
    </submittedName>
</protein>
<reference evidence="2" key="1">
    <citation type="submission" date="2016-03" db="EMBL/GenBank/DDBJ databases">
        <authorList>
            <person name="Guldener U."/>
        </authorList>
    </citation>
    <scope>NUCLEOTIDE SEQUENCE [LARGE SCALE GENOMIC DNA]</scope>
</reference>
<evidence type="ECO:0000313" key="2">
    <source>
        <dbReference type="Proteomes" id="UP000177625"/>
    </source>
</evidence>
<organism evidence="1 2">
    <name type="scientific">Rhynchosporium secalis</name>
    <name type="common">Barley scald fungus</name>
    <dbReference type="NCBI Taxonomy" id="38038"/>
    <lineage>
        <taxon>Eukaryota</taxon>
        <taxon>Fungi</taxon>
        <taxon>Dikarya</taxon>
        <taxon>Ascomycota</taxon>
        <taxon>Pezizomycotina</taxon>
        <taxon>Leotiomycetes</taxon>
        <taxon>Helotiales</taxon>
        <taxon>Ploettnerulaceae</taxon>
        <taxon>Rhynchosporium</taxon>
    </lineage>
</organism>
<accession>A0A1E1MJB0</accession>
<sequence>MSRYEAMAGIHAVVVAVVRHVNLLVIGSIDGTTSRWKSGTRLTSKTLLLILEMKKIFFGSRKPCDERSQSCHVMDQAPPVNQLRSPEPLSTSKYDLLPRLPCPCPCDDRQITAGLRPDLLSDIGFFDRDVSQNVPHRKMFCIGIPKECLLASILPVGIFSHERVSPLSAACQADEPSSQVERLAAAQFWIQQVRAGSSSTAYPTSTMIDLYEELSFISQSGSCRYS</sequence>
<gene>
    <name evidence="1" type="ORF">RSE6_09525</name>
</gene>
<keyword evidence="2" id="KW-1185">Reference proteome</keyword>
<dbReference type="EMBL" id="FJVC01000348">
    <property type="protein sequence ID" value="CZT48775.1"/>
    <property type="molecule type" value="Genomic_DNA"/>
</dbReference>